<dbReference type="EMBL" id="QRXV01000006">
    <property type="protein sequence ID" value="RGU39984.1"/>
    <property type="molecule type" value="Genomic_DNA"/>
</dbReference>
<feature type="domain" description="Apoptosis regulator Bcl-2 family BH4" evidence="1">
    <location>
        <begin position="669"/>
        <end position="688"/>
    </location>
</feature>
<dbReference type="Proteomes" id="UP000284022">
    <property type="component" value="Unassembled WGS sequence"/>
</dbReference>
<evidence type="ECO:0000259" key="1">
    <source>
        <dbReference type="PROSITE" id="PS50063"/>
    </source>
</evidence>
<name>A0A412SQU0_BACUN</name>
<evidence type="ECO:0000313" key="3">
    <source>
        <dbReference type="Proteomes" id="UP000284022"/>
    </source>
</evidence>
<dbReference type="PROSITE" id="PS50063">
    <property type="entry name" value="BH4_2"/>
    <property type="match status" value="1"/>
</dbReference>
<sequence length="1075" mass="124664">MEEELSDVERWQKSEDERLEYEGYCNKIRKGLEDLDEKSGERALWELVQNARDTSSEARIKVELNDTNIIFSHHGKPFDYTSFRALVKQDSSKDRNGADQVGQYGTGFMTTHAFNRLVYVSGPFVVKTGEETIKGYVQVKDFELDRTLVDTAEGPKKMKEQLEKVKQLWKGELLQEINDDATSFRYDLTPSQVRNVSDQLSSAIHLMPFVLVINSRIKEVEICNHYTKEHFTLRKSEQQSIIPLEKKGWHVVTEKVLLINHATEEDSAPFTCKSLQSDNGDVVVIPPFPNFCGLPVDIPSLFLWFPLLGTERFGVNFIFHSKRFYPVEKRNNIMLPGSTPIKQENGNKNSVVLKEITEVLFAYFAKDENAKTLIRQMCEVSFPNTSEDKVTCQFYKDMQELWNTHIPYWKILPINDEYYAITDARVKLLHRDFYSKLNLEQRLEYEPILTYYAQLPQKTDGYPYLMPSTDLIAWSETIDKWGCKHDEDFFITVSDVCKAIRTKSEKLHSFLKLMKDSGNTEVMKDYALLPNRYGELRKKGELYHAAFMTPEVYELVKVVMGDDSKKIYDSAYLDVCEVNLYSQSDLQRAIASTMGTWRTSVLSNHNRTSFTDEQLSAIITFCSASYLPEFNNARGRMMPLLAEFYGIEYKTVPTIKFKEDKEEDFYSSAFNLLLDYTLYKLSQKDIEWVQSNKVWLKSFLEEYSPLTNEEHKKRLDDYSVLPNQKNELCLMKDLHKNNGIPPEMAIIYSTIFGKDLHESWVDSDFEDIVPLAENKPEDIAKKIESSLVADMKQETKDRKFEKIVRTIILKIAESKNWEEWFSQINDKKATYTFSMKSGKAQKSLFSLMDIEDDNLDRLAKLTEKGSINIMLDKMERQQELEYENEARFNHLHAIGKHIEDTLREKIGSDLIQVDNPMRTEGNTIVEDVQNGQDIVVRIKNGEEWVDIFYVEVKSKWDFSEPAHMSTRQVRMAALHPNEYALCCVDLRKHKHEDLENLPTEIILECTNVKMGIGEILNPMLKAILEADNRSDDEQIKISEYRSNMGASIFEKGDSLDVLLNTIETKIRQKLSSMSS</sequence>
<organism evidence="2 3">
    <name type="scientific">Bacteroides uniformis</name>
    <dbReference type="NCBI Taxonomy" id="820"/>
    <lineage>
        <taxon>Bacteria</taxon>
        <taxon>Pseudomonadati</taxon>
        <taxon>Bacteroidota</taxon>
        <taxon>Bacteroidia</taxon>
        <taxon>Bacteroidales</taxon>
        <taxon>Bacteroidaceae</taxon>
        <taxon>Bacteroides</taxon>
    </lineage>
</organism>
<evidence type="ECO:0000313" key="2">
    <source>
        <dbReference type="EMBL" id="RGU39984.1"/>
    </source>
</evidence>
<dbReference type="AlphaFoldDB" id="A0A412SQU0"/>
<accession>A0A412SQU0</accession>
<protein>
    <recommendedName>
        <fullName evidence="1">Apoptosis regulator Bcl-2 family BH4 domain-containing protein</fullName>
    </recommendedName>
</protein>
<reference evidence="2 3" key="1">
    <citation type="submission" date="2018-08" db="EMBL/GenBank/DDBJ databases">
        <title>A genome reference for cultivated species of the human gut microbiota.</title>
        <authorList>
            <person name="Zou Y."/>
            <person name="Xue W."/>
            <person name="Luo G."/>
        </authorList>
    </citation>
    <scope>NUCLEOTIDE SEQUENCE [LARGE SCALE GENOMIC DNA]</scope>
    <source>
        <strain evidence="2 3">AF17-20</strain>
    </source>
</reference>
<dbReference type="RefSeq" id="WP_117706945.1">
    <property type="nucleotide sequence ID" value="NZ_JAGKHX010000031.1"/>
</dbReference>
<comment type="caution">
    <text evidence="2">The sequence shown here is derived from an EMBL/GenBank/DDBJ whole genome shotgun (WGS) entry which is preliminary data.</text>
</comment>
<dbReference type="InterPro" id="IPR003093">
    <property type="entry name" value="Bcl2_BH4"/>
</dbReference>
<dbReference type="NCBIfam" id="NF047352">
    <property type="entry name" value="P_loop_sacsin"/>
    <property type="match status" value="1"/>
</dbReference>
<proteinExistence type="predicted"/>
<gene>
    <name evidence="2" type="ORF">DWW83_07635</name>
</gene>